<keyword evidence="3" id="KW-1185">Reference proteome</keyword>
<dbReference type="AlphaFoldDB" id="V6F4V5"/>
<protein>
    <recommendedName>
        <fullName evidence="4">Cytochrome c domain-containing protein</fullName>
    </recommendedName>
</protein>
<evidence type="ECO:0000313" key="2">
    <source>
        <dbReference type="EMBL" id="CDL00489.1"/>
    </source>
</evidence>
<dbReference type="STRING" id="1430440.MGMSRv2__3274"/>
<name>V6F4V5_MAGGM</name>
<reference evidence="2 3" key="1">
    <citation type="journal article" date="2014" name="Genome Announc.">
        <title>Complete genome sequence of Magnetospirillum gryphiswaldense MSR-1.</title>
        <authorList>
            <person name="Wang X."/>
            <person name="Wang Q."/>
            <person name="Zhang W."/>
            <person name="Wang Y."/>
            <person name="Li L."/>
            <person name="Wen T."/>
            <person name="Zhang T."/>
            <person name="Zhang Y."/>
            <person name="Xu J."/>
            <person name="Hu J."/>
            <person name="Li S."/>
            <person name="Liu L."/>
            <person name="Liu J."/>
            <person name="Jiang W."/>
            <person name="Tian J."/>
            <person name="Li Y."/>
            <person name="Schuler D."/>
            <person name="Wang L."/>
            <person name="Li J."/>
        </authorList>
    </citation>
    <scope>NUCLEOTIDE SEQUENCE [LARGE SCALE GENOMIC DNA]</scope>
    <source>
        <strain evidence="3">DSM 6361 / JCM 21280 / NBRC 15271 / MSR-1</strain>
    </source>
</reference>
<accession>V6F4V5</accession>
<feature type="signal peptide" evidence="1">
    <location>
        <begin position="1"/>
        <end position="21"/>
    </location>
</feature>
<dbReference type="KEGG" id="mgy:MGMSRv2__3274"/>
<organism evidence="2 3">
    <name type="scientific">Magnetospirillum gryphiswaldense (strain DSM 6361 / JCM 21280 / NBRC 15271 / MSR-1)</name>
    <dbReference type="NCBI Taxonomy" id="431944"/>
    <lineage>
        <taxon>Bacteria</taxon>
        <taxon>Pseudomonadati</taxon>
        <taxon>Pseudomonadota</taxon>
        <taxon>Alphaproteobacteria</taxon>
        <taxon>Rhodospirillales</taxon>
        <taxon>Rhodospirillaceae</taxon>
        <taxon>Magnetospirillum</taxon>
    </lineage>
</organism>
<keyword evidence="1" id="KW-0732">Signal</keyword>
<dbReference type="HOGENOM" id="CLU_1608798_0_0_5"/>
<dbReference type="eggNOG" id="ENOG5032Z03">
    <property type="taxonomic scope" value="Bacteria"/>
</dbReference>
<proteinExistence type="predicted"/>
<evidence type="ECO:0000313" key="3">
    <source>
        <dbReference type="Proteomes" id="UP000018922"/>
    </source>
</evidence>
<evidence type="ECO:0008006" key="4">
    <source>
        <dbReference type="Google" id="ProtNLM"/>
    </source>
</evidence>
<feature type="chain" id="PRO_5004745444" description="Cytochrome c domain-containing protein" evidence="1">
    <location>
        <begin position="22"/>
        <end position="163"/>
    </location>
</feature>
<dbReference type="Proteomes" id="UP000018922">
    <property type="component" value="Chromosome I"/>
</dbReference>
<sequence>MSTLSRLCVVALYIAVGSARASDLHALWDGQCGGCHGHAGDFARQALDLRDGVVFGRASGQKLDDFLVRHNGGYSPAQIAALADMLVGQMGRGPEFRTHCGGCHDNAAQLVRDWVVRRDGVLVGLASGQALTDFLHRHGGADEVSRTQIIESLNQIETEINHR</sequence>
<gene>
    <name evidence="2" type="ordered locus">MGMSRv2__3274</name>
</gene>
<dbReference type="EMBL" id="HG794546">
    <property type="protein sequence ID" value="CDL00489.1"/>
    <property type="molecule type" value="Genomic_DNA"/>
</dbReference>
<evidence type="ECO:0000256" key="1">
    <source>
        <dbReference type="SAM" id="SignalP"/>
    </source>
</evidence>